<keyword evidence="3 11" id="KW-0328">Glycosyltransferase</keyword>
<evidence type="ECO:0000256" key="3">
    <source>
        <dbReference type="ARBA" id="ARBA00022676"/>
    </source>
</evidence>
<comment type="pathway">
    <text evidence="11">Cell wall biogenesis; peptidoglycan biosynthesis.</text>
</comment>
<evidence type="ECO:0000256" key="9">
    <source>
        <dbReference type="ARBA" id="ARBA00023136"/>
    </source>
</evidence>
<dbReference type="UniPathway" id="UPA00219"/>
<comment type="catalytic activity">
    <reaction evidence="11">
        <text>[GlcNAc-(1-&gt;4)-Mur2Ac(oyl-L-Ala-gamma-D-Glu-L-Lys-D-Ala-D-Ala)](n)-di-trans,octa-cis-undecaprenyl diphosphate + beta-D-GlcNAc-(1-&gt;4)-Mur2Ac(oyl-L-Ala-gamma-D-Glu-L-Lys-D-Ala-D-Ala)-di-trans,octa-cis-undecaprenyl diphosphate = [GlcNAc-(1-&gt;4)-Mur2Ac(oyl-L-Ala-gamma-D-Glu-L-Lys-D-Ala-D-Ala)](n+1)-di-trans,octa-cis-undecaprenyl diphosphate + di-trans,octa-cis-undecaprenyl diphosphate + H(+)</text>
        <dbReference type="Rhea" id="RHEA:23708"/>
        <dbReference type="Rhea" id="RHEA-COMP:9602"/>
        <dbReference type="Rhea" id="RHEA-COMP:9603"/>
        <dbReference type="ChEBI" id="CHEBI:15378"/>
        <dbReference type="ChEBI" id="CHEBI:58405"/>
        <dbReference type="ChEBI" id="CHEBI:60033"/>
        <dbReference type="ChEBI" id="CHEBI:78435"/>
        <dbReference type="EC" id="2.4.99.28"/>
    </reaction>
</comment>
<evidence type="ECO:0000256" key="5">
    <source>
        <dbReference type="ARBA" id="ARBA00022692"/>
    </source>
</evidence>
<dbReference type="EC" id="2.4.99.28" evidence="11"/>
<name>A0A4Q5M2Y2_9BACT</name>
<dbReference type="Proteomes" id="UP000293162">
    <property type="component" value="Unassembled WGS sequence"/>
</dbReference>
<dbReference type="GO" id="GO:0008955">
    <property type="term" value="F:peptidoglycan glycosyltransferase activity"/>
    <property type="evidence" value="ECO:0007669"/>
    <property type="project" value="UniProtKB-UniRule"/>
</dbReference>
<dbReference type="InterPro" id="IPR011812">
    <property type="entry name" value="Pep_trsgly"/>
</dbReference>
<keyword evidence="2" id="KW-0997">Cell inner membrane</keyword>
<keyword evidence="9 11" id="KW-0472">Membrane</keyword>
<comment type="similarity">
    <text evidence="11">Belongs to the glycosyltransferase 51 family.</text>
</comment>
<keyword evidence="10 11" id="KW-0961">Cell wall biogenesis/degradation</keyword>
<accession>A0A4Q5M2Y2</accession>
<dbReference type="NCBIfam" id="TIGR02070">
    <property type="entry name" value="mono_pep_trsgly"/>
    <property type="match status" value="1"/>
</dbReference>
<dbReference type="OrthoDB" id="9766909at2"/>
<evidence type="ECO:0000256" key="6">
    <source>
        <dbReference type="ARBA" id="ARBA00022960"/>
    </source>
</evidence>
<comment type="caution">
    <text evidence="13">The sequence shown here is derived from an EMBL/GenBank/DDBJ whole genome shotgun (WGS) entry which is preliminary data.</text>
</comment>
<dbReference type="GO" id="GO:0016763">
    <property type="term" value="F:pentosyltransferase activity"/>
    <property type="evidence" value="ECO:0007669"/>
    <property type="project" value="InterPro"/>
</dbReference>
<evidence type="ECO:0000259" key="12">
    <source>
        <dbReference type="Pfam" id="PF00912"/>
    </source>
</evidence>
<dbReference type="InterPro" id="IPR036950">
    <property type="entry name" value="PBP_transglycosylase"/>
</dbReference>
<dbReference type="GO" id="GO:0008360">
    <property type="term" value="P:regulation of cell shape"/>
    <property type="evidence" value="ECO:0007669"/>
    <property type="project" value="UniProtKB-KW"/>
</dbReference>
<evidence type="ECO:0000313" key="14">
    <source>
        <dbReference type="Proteomes" id="UP000293162"/>
    </source>
</evidence>
<dbReference type="GO" id="GO:0009252">
    <property type="term" value="P:peptidoglycan biosynthetic process"/>
    <property type="evidence" value="ECO:0007669"/>
    <property type="project" value="UniProtKB-UniRule"/>
</dbReference>
<feature type="transmembrane region" description="Helical" evidence="11">
    <location>
        <begin position="36"/>
        <end position="57"/>
    </location>
</feature>
<dbReference type="Pfam" id="PF00912">
    <property type="entry name" value="Transgly"/>
    <property type="match status" value="1"/>
</dbReference>
<dbReference type="GO" id="GO:0005886">
    <property type="term" value="C:plasma membrane"/>
    <property type="evidence" value="ECO:0007669"/>
    <property type="project" value="UniProtKB-SubCell"/>
</dbReference>
<dbReference type="GO" id="GO:0009274">
    <property type="term" value="C:peptidoglycan-based cell wall"/>
    <property type="evidence" value="ECO:0007669"/>
    <property type="project" value="InterPro"/>
</dbReference>
<protein>
    <recommendedName>
        <fullName evidence="11">Biosynthetic peptidoglycan transglycosylase</fullName>
        <ecNumber evidence="11">2.4.99.28</ecNumber>
    </recommendedName>
    <alternativeName>
        <fullName evidence="11">Glycan polymerase</fullName>
    </alternativeName>
    <alternativeName>
        <fullName evidence="11">Peptidoglycan glycosyltransferase MtgA</fullName>
        <shortName evidence="11">PGT</shortName>
    </alternativeName>
</protein>
<comment type="function">
    <text evidence="11">Peptidoglycan polymerase that catalyzes glycan chain elongation from lipid-linked precursors.</text>
</comment>
<evidence type="ECO:0000256" key="2">
    <source>
        <dbReference type="ARBA" id="ARBA00022519"/>
    </source>
</evidence>
<keyword evidence="5 11" id="KW-0812">Transmembrane</keyword>
<evidence type="ECO:0000256" key="7">
    <source>
        <dbReference type="ARBA" id="ARBA00022984"/>
    </source>
</evidence>
<dbReference type="HAMAP" id="MF_00766">
    <property type="entry name" value="PGT_MtgA"/>
    <property type="match status" value="1"/>
</dbReference>
<evidence type="ECO:0000313" key="13">
    <source>
        <dbReference type="EMBL" id="RYU96684.1"/>
    </source>
</evidence>
<keyword evidence="6 11" id="KW-0133">Cell shape</keyword>
<keyword evidence="4 11" id="KW-0808">Transferase</keyword>
<proteinExistence type="inferred from homology"/>
<evidence type="ECO:0000256" key="10">
    <source>
        <dbReference type="ARBA" id="ARBA00023316"/>
    </source>
</evidence>
<keyword evidence="14" id="KW-1185">Reference proteome</keyword>
<keyword evidence="7 11" id="KW-0573">Peptidoglycan synthesis</keyword>
<dbReference type="InterPro" id="IPR023346">
    <property type="entry name" value="Lysozyme-like_dom_sf"/>
</dbReference>
<feature type="domain" description="Glycosyl transferase family 51" evidence="12">
    <location>
        <begin position="79"/>
        <end position="245"/>
    </location>
</feature>
<dbReference type="Gene3D" id="1.10.3810.10">
    <property type="entry name" value="Biosynthetic peptidoglycan transglycosylase-like"/>
    <property type="match status" value="1"/>
</dbReference>
<dbReference type="SUPFAM" id="SSF53955">
    <property type="entry name" value="Lysozyme-like"/>
    <property type="match status" value="1"/>
</dbReference>
<sequence length="260" mass="29901">MAKNTFRSKTPPPAKVSHNPAKSRLASIWVRLRRTFIRFVIFFFTSSIGAVILFKFVPIPFTVTMLSRKIEAIYEKKDSEIYYDWTSYDKISKEAPLAVVAAEDQLFPEHYGFDFKSMNLAYKRNLKGKKIRGASTISQQVAKNVFLWQTRSYIRKAIEVYFTVLIELIWGKQRILEVYLNVAEMGDMTFGVEEASKRYYGKSAINLTRDQAARIAAVLPSPRKWSISKPGPYVVRRTGQISRQMRALGGPAYLSGLRRF</sequence>
<evidence type="ECO:0000256" key="11">
    <source>
        <dbReference type="HAMAP-Rule" id="MF_00766"/>
    </source>
</evidence>
<gene>
    <name evidence="11" type="primary">mtgA</name>
    <name evidence="13" type="ORF">EWM59_05915</name>
</gene>
<evidence type="ECO:0000256" key="8">
    <source>
        <dbReference type="ARBA" id="ARBA00022989"/>
    </source>
</evidence>
<organism evidence="13 14">
    <name type="scientific">Emticicia agri</name>
    <dbReference type="NCBI Taxonomy" id="2492393"/>
    <lineage>
        <taxon>Bacteria</taxon>
        <taxon>Pseudomonadati</taxon>
        <taxon>Bacteroidota</taxon>
        <taxon>Cytophagia</taxon>
        <taxon>Cytophagales</taxon>
        <taxon>Leadbetterellaceae</taxon>
        <taxon>Emticicia</taxon>
    </lineage>
</organism>
<comment type="subcellular location">
    <subcellularLocation>
        <location evidence="11">Cell membrane</location>
        <topology evidence="11">Single-pass membrane protein</topology>
    </subcellularLocation>
</comment>
<dbReference type="PANTHER" id="PTHR30400">
    <property type="entry name" value="MONOFUNCTIONAL BIOSYNTHETIC PEPTIDOGLYCAN TRANSGLYCOSYLASE"/>
    <property type="match status" value="1"/>
</dbReference>
<dbReference type="EMBL" id="SEWF01000006">
    <property type="protein sequence ID" value="RYU96684.1"/>
    <property type="molecule type" value="Genomic_DNA"/>
</dbReference>
<dbReference type="GO" id="GO:0071555">
    <property type="term" value="P:cell wall organization"/>
    <property type="evidence" value="ECO:0007669"/>
    <property type="project" value="UniProtKB-KW"/>
</dbReference>
<evidence type="ECO:0000256" key="1">
    <source>
        <dbReference type="ARBA" id="ARBA00022475"/>
    </source>
</evidence>
<dbReference type="PANTHER" id="PTHR30400:SF0">
    <property type="entry name" value="BIOSYNTHETIC PEPTIDOGLYCAN TRANSGLYCOSYLASE"/>
    <property type="match status" value="1"/>
</dbReference>
<keyword evidence="1 11" id="KW-1003">Cell membrane</keyword>
<dbReference type="InterPro" id="IPR001264">
    <property type="entry name" value="Glyco_trans_51"/>
</dbReference>
<keyword evidence="8 11" id="KW-1133">Transmembrane helix</keyword>
<dbReference type="RefSeq" id="WP_130020018.1">
    <property type="nucleotide sequence ID" value="NZ_SEWF01000006.1"/>
</dbReference>
<dbReference type="AlphaFoldDB" id="A0A4Q5M2Y2"/>
<evidence type="ECO:0000256" key="4">
    <source>
        <dbReference type="ARBA" id="ARBA00022679"/>
    </source>
</evidence>
<reference evidence="13 14" key="1">
    <citation type="submission" date="2019-02" db="EMBL/GenBank/DDBJ databases">
        <title>Bacterial novel species Emticicia sp. 17J42-9 isolated from soil.</title>
        <authorList>
            <person name="Jung H.-Y."/>
        </authorList>
    </citation>
    <scope>NUCLEOTIDE SEQUENCE [LARGE SCALE GENOMIC DNA]</scope>
    <source>
        <strain evidence="13 14">17J42-9</strain>
    </source>
</reference>